<gene>
    <name evidence="3" type="primary">LOC111109526</name>
</gene>
<evidence type="ECO:0000313" key="2">
    <source>
        <dbReference type="Proteomes" id="UP000694844"/>
    </source>
</evidence>
<dbReference type="AlphaFoldDB" id="A0A8B8BF36"/>
<dbReference type="RefSeq" id="XP_022301394.1">
    <property type="nucleotide sequence ID" value="XM_022445686.1"/>
</dbReference>
<evidence type="ECO:0000313" key="3">
    <source>
        <dbReference type="RefSeq" id="XP_022301394.1"/>
    </source>
</evidence>
<dbReference type="KEGG" id="cvn:111109526"/>
<dbReference type="GeneID" id="111109526"/>
<reference evidence="3" key="1">
    <citation type="submission" date="2025-08" db="UniProtKB">
        <authorList>
            <consortium name="RefSeq"/>
        </authorList>
    </citation>
    <scope>IDENTIFICATION</scope>
    <source>
        <tissue evidence="3">Whole sample</tissue>
    </source>
</reference>
<keyword evidence="2" id="KW-1185">Reference proteome</keyword>
<feature type="compositionally biased region" description="Basic and acidic residues" evidence="1">
    <location>
        <begin position="157"/>
        <end position="170"/>
    </location>
</feature>
<name>A0A8B8BF36_CRAVI</name>
<protein>
    <submittedName>
        <fullName evidence="3">Uncharacterized protein LOC111109526 isoform X1</fullName>
    </submittedName>
</protein>
<sequence length="351" mass="40195">MCAIPFQTIFDKGVSLLKMEDAGEDGWTDEIDDHTKSALIRLNEYLENKDRHVKSLLTVLNMDDASETDISVAFGEHLLGLLAPGKTYRVDGRSKGKRRCQCGCDAFPAFNNTGIGHEEVWHGYIDLVLPSYPSSYEDMPSIAKIVVQMDEEKHSKKRKLDFDDTVKSEEDSVSTEEMTEIEEGEEKKTSPGGKSIVEVKQVLPEKEYEQALAQTIVFSLLQKKEHPEFKHHMIPNIVISPKEVEVLLYDAENDILLCGNRFRLFVEKNSERLTLFDYSIVFLWMVLNYKIFCSFSKTETLKHYKSNFPIFAAGKWEIYKNDLKSNVAHFNAVENSPNVQFFLQTSVKLLK</sequence>
<evidence type="ECO:0000256" key="1">
    <source>
        <dbReference type="SAM" id="MobiDB-lite"/>
    </source>
</evidence>
<feature type="compositionally biased region" description="Acidic residues" evidence="1">
    <location>
        <begin position="171"/>
        <end position="184"/>
    </location>
</feature>
<feature type="region of interest" description="Disordered" evidence="1">
    <location>
        <begin position="157"/>
        <end position="192"/>
    </location>
</feature>
<proteinExistence type="predicted"/>
<dbReference type="Proteomes" id="UP000694844">
    <property type="component" value="Chromosome 8"/>
</dbReference>
<organism evidence="2 3">
    <name type="scientific">Crassostrea virginica</name>
    <name type="common">Eastern oyster</name>
    <dbReference type="NCBI Taxonomy" id="6565"/>
    <lineage>
        <taxon>Eukaryota</taxon>
        <taxon>Metazoa</taxon>
        <taxon>Spiralia</taxon>
        <taxon>Lophotrochozoa</taxon>
        <taxon>Mollusca</taxon>
        <taxon>Bivalvia</taxon>
        <taxon>Autobranchia</taxon>
        <taxon>Pteriomorphia</taxon>
        <taxon>Ostreida</taxon>
        <taxon>Ostreoidea</taxon>
        <taxon>Ostreidae</taxon>
        <taxon>Crassostrea</taxon>
    </lineage>
</organism>
<accession>A0A8B8BF36</accession>
<dbReference type="OrthoDB" id="6152990at2759"/>